<dbReference type="RefSeq" id="XP_013400662.1">
    <property type="nucleotide sequence ID" value="XM_013545208.1"/>
</dbReference>
<dbReference type="RefSeq" id="XP_013419717.1">
    <property type="nucleotide sequence ID" value="XM_013564263.2"/>
</dbReference>
<dbReference type="STRING" id="7574.A0A1S3IR15"/>
<accession>A0A1S3IR15</accession>
<evidence type="ECO:0000313" key="11">
    <source>
        <dbReference type="RefSeq" id="XP_013419717.1"/>
    </source>
</evidence>
<evidence type="ECO:0000256" key="2">
    <source>
        <dbReference type="ARBA" id="ARBA00023043"/>
    </source>
</evidence>
<evidence type="ECO:0000313" key="8">
    <source>
        <dbReference type="RefSeq" id="XP_013400662.1"/>
    </source>
</evidence>
<dbReference type="PRINTS" id="PR01415">
    <property type="entry name" value="ANKYRIN"/>
</dbReference>
<dbReference type="KEGG" id="lak:106166581"/>
<evidence type="ECO:0000313" key="9">
    <source>
        <dbReference type="RefSeq" id="XP_013419701.1"/>
    </source>
</evidence>
<protein>
    <submittedName>
        <fullName evidence="6 7 9 10">Ankyrin repeat domain-containing protein 6</fullName>
    </submittedName>
</protein>
<dbReference type="OMA" id="EAVCYNH"/>
<dbReference type="GeneID" id="106180291"/>
<keyword evidence="1" id="KW-0677">Repeat</keyword>
<dbReference type="RefSeq" id="XP_013419710.1">
    <property type="nucleotide sequence ID" value="XM_013564256.2"/>
</dbReference>
<dbReference type="PROSITE" id="PS50088">
    <property type="entry name" value="ANK_REPEAT"/>
    <property type="match status" value="6"/>
</dbReference>
<dbReference type="Pfam" id="PF00023">
    <property type="entry name" value="Ank"/>
    <property type="match status" value="1"/>
</dbReference>
<dbReference type="Pfam" id="PF07525">
    <property type="entry name" value="SOCS_box"/>
    <property type="match status" value="1"/>
</dbReference>
<evidence type="ECO:0000256" key="3">
    <source>
        <dbReference type="PROSITE-ProRule" id="PRU00023"/>
    </source>
</evidence>
<dbReference type="OrthoDB" id="426293at2759"/>
<dbReference type="InterPro" id="IPR002110">
    <property type="entry name" value="Ankyrin_rpt"/>
</dbReference>
<dbReference type="InterPro" id="IPR036036">
    <property type="entry name" value="SOCS_box-like_dom_sf"/>
</dbReference>
<feature type="repeat" description="ANK" evidence="3">
    <location>
        <begin position="208"/>
        <end position="240"/>
    </location>
</feature>
<evidence type="ECO:0000313" key="10">
    <source>
        <dbReference type="RefSeq" id="XP_013419710.1"/>
    </source>
</evidence>
<dbReference type="Proteomes" id="UP000085678">
    <property type="component" value="Unplaced"/>
</dbReference>
<dbReference type="AlphaFoldDB" id="A0A1S3IR15"/>
<dbReference type="RefSeq" id="XP_013419701.1">
    <property type="nucleotide sequence ID" value="XM_013564247.2"/>
</dbReference>
<feature type="repeat" description="ANK" evidence="3">
    <location>
        <begin position="42"/>
        <end position="74"/>
    </location>
</feature>
<dbReference type="InterPro" id="IPR036770">
    <property type="entry name" value="Ankyrin_rpt-contain_sf"/>
</dbReference>
<evidence type="ECO:0000313" key="5">
    <source>
        <dbReference type="Proteomes" id="UP000085678"/>
    </source>
</evidence>
<feature type="repeat" description="ANK" evidence="3">
    <location>
        <begin position="175"/>
        <end position="207"/>
    </location>
</feature>
<feature type="repeat" description="ANK" evidence="3">
    <location>
        <begin position="242"/>
        <end position="274"/>
    </location>
</feature>
<dbReference type="Pfam" id="PF12796">
    <property type="entry name" value="Ank_2"/>
    <property type="match status" value="3"/>
</dbReference>
<feature type="repeat" description="ANK" evidence="3">
    <location>
        <begin position="109"/>
        <end position="141"/>
    </location>
</feature>
<keyword evidence="2 3" id="KW-0040">ANK repeat</keyword>
<dbReference type="CDD" id="cd03587">
    <property type="entry name" value="SOCS"/>
    <property type="match status" value="1"/>
</dbReference>
<dbReference type="PROSITE" id="PS50297">
    <property type="entry name" value="ANK_REP_REGION"/>
    <property type="match status" value="6"/>
</dbReference>
<organism evidence="5 6">
    <name type="scientific">Lingula anatina</name>
    <name type="common">Brachiopod</name>
    <name type="synonym">Lingula unguis</name>
    <dbReference type="NCBI Taxonomy" id="7574"/>
    <lineage>
        <taxon>Eukaryota</taxon>
        <taxon>Metazoa</taxon>
        <taxon>Spiralia</taxon>
        <taxon>Lophotrochozoa</taxon>
        <taxon>Brachiopoda</taxon>
        <taxon>Linguliformea</taxon>
        <taxon>Lingulata</taxon>
        <taxon>Lingulida</taxon>
        <taxon>Linguloidea</taxon>
        <taxon>Lingulidae</taxon>
        <taxon>Lingula</taxon>
    </lineage>
</organism>
<dbReference type="PANTHER" id="PTHR24123:SF33">
    <property type="entry name" value="PROTEIN HOS4"/>
    <property type="match status" value="1"/>
</dbReference>
<dbReference type="RefSeq" id="XP_013400661.1">
    <property type="nucleotide sequence ID" value="XM_013545207.1"/>
</dbReference>
<proteinExistence type="predicted"/>
<evidence type="ECO:0000313" key="6">
    <source>
        <dbReference type="RefSeq" id="XP_013400660.1"/>
    </source>
</evidence>
<dbReference type="SUPFAM" id="SSF158235">
    <property type="entry name" value="SOCS box-like"/>
    <property type="match status" value="1"/>
</dbReference>
<dbReference type="Gene3D" id="1.10.750.20">
    <property type="entry name" value="SOCS box"/>
    <property type="match status" value="1"/>
</dbReference>
<sequence>MAALQFYDAVISGNLRSVIEVAARHKFDLNDFFRDFRERDHQGKCPLHVAALKGYRDMVRYLIDSGCDVNKQTATLRRTPLHFAVNGRRMDCFRALIAANAELNLVDTFGYPALHYAAEHGLTDMLDILISKGAEIDIQDITMKTALMKAVRSLKTQSVKKLLKAACKVNVQNQHGDTALHFASRMGACEMIRLLIESGAEPNVENNWGQTPLMEAVNYNRSEAVKRLVDLGCDVNTRNQSKGEIALHAAMRKNHTAIVRILLEAGSRADILNHQGVSPAFEIAAHNYVDTLKVLIKLNYDLDTPGRTSGPAGPLQVTETLYQIASRAGHLEICGLLAQYNCDSFWIRDGNVAHEQYTSVTKPMSWLNVSGPLQSCCRKSIRKVLGRNIFTSVKELPLPKSIQDFVCAGELCLD</sequence>
<dbReference type="GeneID" id="106166581"/>
<dbReference type="PROSITE" id="PS50225">
    <property type="entry name" value="SOCS"/>
    <property type="match status" value="1"/>
</dbReference>
<dbReference type="RefSeq" id="XP_013400660.1">
    <property type="nucleotide sequence ID" value="XM_013545206.1"/>
</dbReference>
<feature type="repeat" description="ANK" evidence="3">
    <location>
        <begin position="76"/>
        <end position="108"/>
    </location>
</feature>
<evidence type="ECO:0000256" key="1">
    <source>
        <dbReference type="ARBA" id="ARBA00022737"/>
    </source>
</evidence>
<reference evidence="6 7" key="1">
    <citation type="submission" date="2025-04" db="UniProtKB">
        <authorList>
            <consortium name="RefSeq"/>
        </authorList>
    </citation>
    <scope>IDENTIFICATION</scope>
    <source>
        <tissue evidence="6 7">Gonads</tissue>
    </source>
</reference>
<dbReference type="KEGG" id="lak:106180291"/>
<dbReference type="PANTHER" id="PTHR24123">
    <property type="entry name" value="ANKYRIN REPEAT-CONTAINING"/>
    <property type="match status" value="1"/>
</dbReference>
<feature type="domain" description="SOCS box" evidence="4">
    <location>
        <begin position="372"/>
        <end position="406"/>
    </location>
</feature>
<dbReference type="GO" id="GO:0035556">
    <property type="term" value="P:intracellular signal transduction"/>
    <property type="evidence" value="ECO:0007669"/>
    <property type="project" value="InterPro"/>
</dbReference>
<dbReference type="SMART" id="SM00248">
    <property type="entry name" value="ANK"/>
    <property type="match status" value="9"/>
</dbReference>
<evidence type="ECO:0000313" key="7">
    <source>
        <dbReference type="RefSeq" id="XP_013400661.1"/>
    </source>
</evidence>
<gene>
    <name evidence="6 7 8" type="primary">LOC106166581</name>
    <name evidence="9 10 11" type="synonym">LOC106180291</name>
</gene>
<keyword evidence="5" id="KW-1185">Reference proteome</keyword>
<dbReference type="InterPro" id="IPR051165">
    <property type="entry name" value="Multifunctional_ANK_Repeat"/>
</dbReference>
<dbReference type="SUPFAM" id="SSF48403">
    <property type="entry name" value="Ankyrin repeat"/>
    <property type="match status" value="1"/>
</dbReference>
<dbReference type="InterPro" id="IPR001496">
    <property type="entry name" value="SOCS_box"/>
</dbReference>
<name>A0A1S3IR15_LINAN</name>
<evidence type="ECO:0000259" key="4">
    <source>
        <dbReference type="PROSITE" id="PS50225"/>
    </source>
</evidence>
<dbReference type="Gene3D" id="1.25.40.20">
    <property type="entry name" value="Ankyrin repeat-containing domain"/>
    <property type="match status" value="3"/>
</dbReference>